<organism evidence="4 5">
    <name type="scientific">Parafrankia irregularis</name>
    <dbReference type="NCBI Taxonomy" id="795642"/>
    <lineage>
        <taxon>Bacteria</taxon>
        <taxon>Bacillati</taxon>
        <taxon>Actinomycetota</taxon>
        <taxon>Actinomycetes</taxon>
        <taxon>Frankiales</taxon>
        <taxon>Frankiaceae</taxon>
        <taxon>Parafrankia</taxon>
    </lineage>
</organism>
<dbReference type="AlphaFoldDB" id="A0A0S4QIC3"/>
<keyword evidence="2" id="KW-0560">Oxidoreductase</keyword>
<dbReference type="InterPro" id="IPR002397">
    <property type="entry name" value="Cyt_P450_B"/>
</dbReference>
<proteinExistence type="inferred from homology"/>
<keyword evidence="2" id="KW-0503">Monooxygenase</keyword>
<accession>A0A0S4QIC3</accession>
<comment type="similarity">
    <text evidence="1 2">Belongs to the cytochrome P450 family.</text>
</comment>
<evidence type="ECO:0000256" key="3">
    <source>
        <dbReference type="SAM" id="MobiDB-lite"/>
    </source>
</evidence>
<dbReference type="RefSeq" id="WP_091273500.1">
    <property type="nucleotide sequence ID" value="NZ_FAOZ01000004.1"/>
</dbReference>
<evidence type="ECO:0000313" key="5">
    <source>
        <dbReference type="Proteomes" id="UP000198802"/>
    </source>
</evidence>
<dbReference type="InterPro" id="IPR001128">
    <property type="entry name" value="Cyt_P450"/>
</dbReference>
<dbReference type="InterPro" id="IPR017972">
    <property type="entry name" value="Cyt_P450_CS"/>
</dbReference>
<dbReference type="InterPro" id="IPR036396">
    <property type="entry name" value="Cyt_P450_sf"/>
</dbReference>
<dbReference type="PRINTS" id="PR00385">
    <property type="entry name" value="P450"/>
</dbReference>
<dbReference type="GO" id="GO:0016705">
    <property type="term" value="F:oxidoreductase activity, acting on paired donors, with incorporation or reduction of molecular oxygen"/>
    <property type="evidence" value="ECO:0007669"/>
    <property type="project" value="InterPro"/>
</dbReference>
<dbReference type="PANTHER" id="PTHR46696">
    <property type="entry name" value="P450, PUTATIVE (EUROFUNG)-RELATED"/>
    <property type="match status" value="1"/>
</dbReference>
<gene>
    <name evidence="4" type="ORF">Ga0074812_104342</name>
</gene>
<dbReference type="GO" id="GO:0020037">
    <property type="term" value="F:heme binding"/>
    <property type="evidence" value="ECO:0007669"/>
    <property type="project" value="InterPro"/>
</dbReference>
<dbReference type="Gene3D" id="1.10.630.10">
    <property type="entry name" value="Cytochrome P450"/>
    <property type="match status" value="1"/>
</dbReference>
<keyword evidence="2" id="KW-0479">Metal-binding</keyword>
<dbReference type="PROSITE" id="PS00086">
    <property type="entry name" value="CYTOCHROME_P450"/>
    <property type="match status" value="1"/>
</dbReference>
<dbReference type="SUPFAM" id="SSF48264">
    <property type="entry name" value="Cytochrome P450"/>
    <property type="match status" value="1"/>
</dbReference>
<dbReference type="PRINTS" id="PR00359">
    <property type="entry name" value="BP450"/>
</dbReference>
<keyword evidence="2" id="KW-0349">Heme</keyword>
<dbReference type="Pfam" id="PF00067">
    <property type="entry name" value="p450"/>
    <property type="match status" value="1"/>
</dbReference>
<name>A0A0S4QIC3_9ACTN</name>
<evidence type="ECO:0000256" key="2">
    <source>
        <dbReference type="RuleBase" id="RU000461"/>
    </source>
</evidence>
<dbReference type="PANTHER" id="PTHR46696:SF6">
    <property type="entry name" value="P450, PUTATIVE (EUROFUNG)-RELATED"/>
    <property type="match status" value="1"/>
</dbReference>
<feature type="region of interest" description="Disordered" evidence="3">
    <location>
        <begin position="1"/>
        <end position="20"/>
    </location>
</feature>
<evidence type="ECO:0000313" key="4">
    <source>
        <dbReference type="EMBL" id="CUU55261.1"/>
    </source>
</evidence>
<dbReference type="Proteomes" id="UP000198802">
    <property type="component" value="Unassembled WGS sequence"/>
</dbReference>
<sequence>MDPTAPNTATGAAAAQAPAGRLPDEWCTRNFDHLSPELAATLPETLDRMRTLCPVTHSDRHEGFWVLTKYDDVLRVAQDWQSFTSTQGLNIPPSTTHVRNIPVEVDPPEQRAYKKLINTHFTPAAIASWAEPTRELVTRLIDGFIDRGECEFMDDFARPFPSLSFFTFALDAPVEDLEKVAYLASKSSIPNDPQGKECWAGLSEWITGFVESRRRRPPRGDVVDALFTAEIGERPLTEREIIGIVQLLILGGLETTAGALGLMMARFCREPEIPAYLRAHPERIPAAVEELLRLDAPFIAIARTATTDVQLRDQQISAGDKVLMYWASANHDDDEFTNPDTFDLERATNRHLAFGAGPHRCLGSNVARLNMRIALEELLRRMVDFRLRDDAEIHYHTTLTRAPLNLPITFTAAA</sequence>
<keyword evidence="2" id="KW-0408">Iron</keyword>
<keyword evidence="5" id="KW-1185">Reference proteome</keyword>
<dbReference type="EMBL" id="FAOZ01000004">
    <property type="protein sequence ID" value="CUU55261.1"/>
    <property type="molecule type" value="Genomic_DNA"/>
</dbReference>
<reference evidence="5" key="1">
    <citation type="submission" date="2015-11" db="EMBL/GenBank/DDBJ databases">
        <authorList>
            <person name="Varghese N."/>
        </authorList>
    </citation>
    <scope>NUCLEOTIDE SEQUENCE [LARGE SCALE GENOMIC DNA]</scope>
    <source>
        <strain evidence="5">DSM 45899</strain>
    </source>
</reference>
<dbReference type="GO" id="GO:0004497">
    <property type="term" value="F:monooxygenase activity"/>
    <property type="evidence" value="ECO:0007669"/>
    <property type="project" value="UniProtKB-KW"/>
</dbReference>
<evidence type="ECO:0000256" key="1">
    <source>
        <dbReference type="ARBA" id="ARBA00010617"/>
    </source>
</evidence>
<feature type="compositionally biased region" description="Low complexity" evidence="3">
    <location>
        <begin position="1"/>
        <end position="19"/>
    </location>
</feature>
<dbReference type="GO" id="GO:0005506">
    <property type="term" value="F:iron ion binding"/>
    <property type="evidence" value="ECO:0007669"/>
    <property type="project" value="InterPro"/>
</dbReference>
<protein>
    <submittedName>
        <fullName evidence="4">Cytochrome P450</fullName>
    </submittedName>
</protein>